<protein>
    <recommendedName>
        <fullName evidence="2">TRPM SLOG domain-containing protein</fullName>
    </recommendedName>
</protein>
<dbReference type="PANTHER" id="PTHR13800:SF12">
    <property type="entry name" value="TRANSIENT RECEPTOR POTENTIAL CATION CHANNEL SUBFAMILY M MEMBER-LIKE 2"/>
    <property type="match status" value="1"/>
</dbReference>
<dbReference type="GO" id="GO:0005886">
    <property type="term" value="C:plasma membrane"/>
    <property type="evidence" value="ECO:0007669"/>
    <property type="project" value="TreeGrafter"/>
</dbReference>
<dbReference type="InterPro" id="IPR041491">
    <property type="entry name" value="TRPM_SLOG"/>
</dbReference>
<reference evidence="3 4" key="1">
    <citation type="submission" date="2020-06" db="EMBL/GenBank/DDBJ databases">
        <authorList>
            <person name="Li R."/>
            <person name="Bekaert M."/>
        </authorList>
    </citation>
    <scope>NUCLEOTIDE SEQUENCE [LARGE SCALE GENOMIC DNA]</scope>
    <source>
        <strain evidence="4">wild</strain>
    </source>
</reference>
<keyword evidence="4" id="KW-1185">Reference proteome</keyword>
<sequence length="505" mass="57153">MMDSQTEILMKTLTDQGEKIEELHQLLRRMDLHAGAQRKGNKTAIHVPAHIKQAVRDAYRHSTTENNLVWTCKTAAGSILKYSSGENKELSEAICVYVKGQYPTTEEGVIKTGIETYFNTIKQRRQMEEDGKKASHNRKMVLYGRKNRKLQNRVKALQAKKLPSSEEDKLMKAMKIDFMSSEDSDSEDETRLITRPLTWLSKDFKSYMDKLDSKYQRQLNAQGKKLRSKRVVGRPSERPCPKKSPDLAWYTQIPDTVDQSHLLRGILPKQWNVSPPDAIIAITGISHQFNIKNKRNLKKDLIEAVKSTGSWIVTCGTECGVVKFIEDAVNEHVTLTEYNIPIVGLLSEGVLDEIEPLKRFIHGKEKKYGKSIIIPVSSTKESLDPNHTQFIFLGDPDMKHLRGTASSECRNAFQRFLSNIKDADFKTKIFNDKPKITEHDTYSKNGQCETNEILPVVLVLIEGGIDALETVLSVLENNNHVVVIDGSGGAANFLSTCYQLVTRFT</sequence>
<evidence type="ECO:0000313" key="3">
    <source>
        <dbReference type="EMBL" id="CAC5358697.1"/>
    </source>
</evidence>
<dbReference type="OrthoDB" id="6186151at2759"/>
<evidence type="ECO:0000259" key="2">
    <source>
        <dbReference type="Pfam" id="PF18139"/>
    </source>
</evidence>
<organism evidence="3 4">
    <name type="scientific">Mytilus coruscus</name>
    <name type="common">Sea mussel</name>
    <dbReference type="NCBI Taxonomy" id="42192"/>
    <lineage>
        <taxon>Eukaryota</taxon>
        <taxon>Metazoa</taxon>
        <taxon>Spiralia</taxon>
        <taxon>Lophotrochozoa</taxon>
        <taxon>Mollusca</taxon>
        <taxon>Bivalvia</taxon>
        <taxon>Autobranchia</taxon>
        <taxon>Pteriomorphia</taxon>
        <taxon>Mytilida</taxon>
        <taxon>Mytiloidea</taxon>
        <taxon>Mytilidae</taxon>
        <taxon>Mytilinae</taxon>
        <taxon>Mytilus</taxon>
    </lineage>
</organism>
<dbReference type="AlphaFoldDB" id="A0A6J8A0S6"/>
<name>A0A6J8A0S6_MYTCO</name>
<feature type="compositionally biased region" description="Basic and acidic residues" evidence="1">
    <location>
        <begin position="235"/>
        <end position="245"/>
    </location>
</feature>
<feature type="region of interest" description="Disordered" evidence="1">
    <location>
        <begin position="222"/>
        <end position="245"/>
    </location>
</feature>
<proteinExistence type="predicted"/>
<evidence type="ECO:0000313" key="4">
    <source>
        <dbReference type="Proteomes" id="UP000507470"/>
    </source>
</evidence>
<gene>
    <name evidence="3" type="ORF">MCOR_1835</name>
</gene>
<dbReference type="InterPro" id="IPR050927">
    <property type="entry name" value="TRPM"/>
</dbReference>
<dbReference type="Pfam" id="PF18139">
    <property type="entry name" value="LSDAT_euk"/>
    <property type="match status" value="1"/>
</dbReference>
<dbReference type="EMBL" id="CACVKT020000391">
    <property type="protein sequence ID" value="CAC5358697.1"/>
    <property type="molecule type" value="Genomic_DNA"/>
</dbReference>
<dbReference type="Proteomes" id="UP000507470">
    <property type="component" value="Unassembled WGS sequence"/>
</dbReference>
<dbReference type="PANTHER" id="PTHR13800">
    <property type="entry name" value="TRANSIENT RECEPTOR POTENTIAL CATION CHANNEL, SUBFAMILY M, MEMBER 6"/>
    <property type="match status" value="1"/>
</dbReference>
<accession>A0A6J8A0S6</accession>
<evidence type="ECO:0000256" key="1">
    <source>
        <dbReference type="SAM" id="MobiDB-lite"/>
    </source>
</evidence>
<feature type="domain" description="TRPM SLOG" evidence="2">
    <location>
        <begin position="263"/>
        <end position="501"/>
    </location>
</feature>
<dbReference type="GO" id="GO:0099604">
    <property type="term" value="F:ligand-gated calcium channel activity"/>
    <property type="evidence" value="ECO:0007669"/>
    <property type="project" value="TreeGrafter"/>
</dbReference>